<accession>A0AAE4FQ85</accession>
<reference evidence="2" key="1">
    <citation type="submission" date="2023-07" db="EMBL/GenBank/DDBJ databases">
        <authorList>
            <person name="Luz R."/>
            <person name="Cordeiro R."/>
            <person name="Fonseca A."/>
            <person name="Goncalves V."/>
        </authorList>
    </citation>
    <scope>NUCLEOTIDE SEQUENCE [LARGE SCALE GENOMIC DNA]</scope>
    <source>
        <strain evidence="2">BACA0444</strain>
    </source>
</reference>
<proteinExistence type="predicted"/>
<gene>
    <name evidence="1" type="ORF">RIF25_05040</name>
</gene>
<dbReference type="RefSeq" id="WP_322877451.1">
    <property type="nucleotide sequence ID" value="NZ_JAVMIP010000003.1"/>
</dbReference>
<keyword evidence="2" id="KW-1185">Reference proteome</keyword>
<dbReference type="Proteomes" id="UP001268256">
    <property type="component" value="Unassembled WGS sequence"/>
</dbReference>
<dbReference type="EMBL" id="JAVMIP010000003">
    <property type="protein sequence ID" value="MDS3860165.1"/>
    <property type="molecule type" value="Genomic_DNA"/>
</dbReference>
<name>A0AAE4FQ85_9CYAN</name>
<dbReference type="AlphaFoldDB" id="A0AAE4FQ85"/>
<protein>
    <submittedName>
        <fullName evidence="1">KGK domain-containing protein</fullName>
    </submittedName>
</protein>
<evidence type="ECO:0000313" key="1">
    <source>
        <dbReference type="EMBL" id="MDS3860165.1"/>
    </source>
</evidence>
<dbReference type="InterPro" id="IPR014971">
    <property type="entry name" value="KGK"/>
</dbReference>
<dbReference type="Pfam" id="PF08872">
    <property type="entry name" value="KGK"/>
    <property type="match status" value="1"/>
</dbReference>
<sequence length="177" mass="20257">MSTSESLPILLVNDGDVILPNKKGLIKVGDFKNDLLKSIKESLAYSILCYGLFNLHSSTLNSYFRFGFEQISGSSFPETGLECELLQVGGQKWLHGKLKILMNINFKIFDPVFVERLNEIKIEYAKFDINSIRSLLNELQLEPDLMSDTQIRLDFYPDQEDDLLEPSLDDIRQMSVE</sequence>
<comment type="caution">
    <text evidence="1">The sequence shown here is derived from an EMBL/GenBank/DDBJ whole genome shotgun (WGS) entry which is preliminary data.</text>
</comment>
<organism evidence="1 2">
    <name type="scientific">Pseudocalidococcus azoricus BACA0444</name>
    <dbReference type="NCBI Taxonomy" id="2918990"/>
    <lineage>
        <taxon>Bacteria</taxon>
        <taxon>Bacillati</taxon>
        <taxon>Cyanobacteriota</taxon>
        <taxon>Cyanophyceae</taxon>
        <taxon>Acaryochloridales</taxon>
        <taxon>Thermosynechococcaceae</taxon>
        <taxon>Pseudocalidococcus</taxon>
        <taxon>Pseudocalidococcus azoricus</taxon>
    </lineage>
</organism>
<evidence type="ECO:0000313" key="2">
    <source>
        <dbReference type="Proteomes" id="UP001268256"/>
    </source>
</evidence>